<comment type="similarity">
    <text evidence="1">Belongs to the VPS25 family.</text>
</comment>
<reference evidence="5" key="1">
    <citation type="journal article" date="2011" name="Plant Physiol.">
        <title>Comprehensive sequence analysis of 24,783 barley full-length cDNAs derived from 12 clone libraries.</title>
        <authorList>
            <person name="Matsumoto T."/>
            <person name="Tanaka T."/>
            <person name="Sakai H."/>
            <person name="Amano N."/>
            <person name="Kanamori H."/>
            <person name="Kurita K."/>
            <person name="Kikuta A."/>
            <person name="Kamiya K."/>
            <person name="Yamamoto M."/>
            <person name="Ikawa H."/>
            <person name="Fujii N."/>
            <person name="Hori K."/>
            <person name="Itoh T."/>
            <person name="Sato K."/>
        </authorList>
    </citation>
    <scope>NUCLEOTIDE SEQUENCE</scope>
    <source>
        <tissue evidence="5">Shoot</tissue>
    </source>
</reference>
<dbReference type="Gene3D" id="3.40.970.10">
    <property type="entry name" value="Ribonuclease H1, N-terminal domain"/>
    <property type="match status" value="1"/>
</dbReference>
<name>F2DD29_HORVV</name>
<keyword evidence="3" id="KW-0653">Protein transport</keyword>
<evidence type="ECO:0000256" key="3">
    <source>
        <dbReference type="ARBA" id="ARBA00022927"/>
    </source>
</evidence>
<feature type="domain" description="Ribonuclease H1 N-terminal" evidence="4">
    <location>
        <begin position="142"/>
        <end position="182"/>
    </location>
</feature>
<evidence type="ECO:0000256" key="1">
    <source>
        <dbReference type="ARBA" id="ARBA00009674"/>
    </source>
</evidence>
<proteinExistence type="evidence at transcript level"/>
<dbReference type="Pfam" id="PF01693">
    <property type="entry name" value="Cauli_VI"/>
    <property type="match status" value="1"/>
</dbReference>
<dbReference type="FunFam" id="1.10.10.570:FF:000002">
    <property type="entry name" value="Vacuolar protein sorting-associated protein 25"/>
    <property type="match status" value="1"/>
</dbReference>
<protein>
    <submittedName>
        <fullName evidence="5">Predicted protein</fullName>
    </submittedName>
</protein>
<organism evidence="5">
    <name type="scientific">Hordeum vulgare subsp. vulgare</name>
    <name type="common">Domesticated barley</name>
    <dbReference type="NCBI Taxonomy" id="112509"/>
    <lineage>
        <taxon>Eukaryota</taxon>
        <taxon>Viridiplantae</taxon>
        <taxon>Streptophyta</taxon>
        <taxon>Embryophyta</taxon>
        <taxon>Tracheophyta</taxon>
        <taxon>Spermatophyta</taxon>
        <taxon>Magnoliopsida</taxon>
        <taxon>Liliopsida</taxon>
        <taxon>Poales</taxon>
        <taxon>Poaceae</taxon>
        <taxon>BOP clade</taxon>
        <taxon>Pooideae</taxon>
        <taxon>Triticodae</taxon>
        <taxon>Triticeae</taxon>
        <taxon>Hordeinae</taxon>
        <taxon>Hordeum</taxon>
    </lineage>
</organism>
<evidence type="ECO:0000259" key="4">
    <source>
        <dbReference type="Pfam" id="PF01693"/>
    </source>
</evidence>
<dbReference type="AlphaFoldDB" id="F2DD29"/>
<dbReference type="InterPro" id="IPR009027">
    <property type="entry name" value="Ribosomal_bL9/RNase_H1_N"/>
</dbReference>
<dbReference type="InterPro" id="IPR008570">
    <property type="entry name" value="ESCRT-II_cplx_Vps25-sub"/>
</dbReference>
<dbReference type="GO" id="GO:0071985">
    <property type="term" value="P:multivesicular body sorting pathway"/>
    <property type="evidence" value="ECO:0007669"/>
    <property type="project" value="InterPro"/>
</dbReference>
<accession>F2DD29</accession>
<dbReference type="EMBL" id="AK361796">
    <property type="protein sequence ID" value="BAJ93000.1"/>
    <property type="molecule type" value="mRNA"/>
</dbReference>
<dbReference type="SUPFAM" id="SSF46785">
    <property type="entry name" value="Winged helix' DNA-binding domain"/>
    <property type="match status" value="1"/>
</dbReference>
<dbReference type="Gene3D" id="1.10.10.570">
    <property type="entry name" value="Winged helix' DNA-binding domain. Chain C. Domain 1"/>
    <property type="match status" value="1"/>
</dbReference>
<evidence type="ECO:0000313" key="5">
    <source>
        <dbReference type="EMBL" id="BAJ93000.1"/>
    </source>
</evidence>
<dbReference type="GO" id="GO:0000814">
    <property type="term" value="C:ESCRT II complex"/>
    <property type="evidence" value="ECO:0007669"/>
    <property type="project" value="InterPro"/>
</dbReference>
<dbReference type="PANTHER" id="PTHR13149">
    <property type="entry name" value="VACUOLAR PROTEIN SORTING-ASSOCIATED PROTEIN VPS25"/>
    <property type="match status" value="1"/>
</dbReference>
<sequence>MQRPVDFKLPHFFNYPPYFTLQPVRETREKQVQLWKELILDYCRSQKMYIISLEEDFPLFSNPKIERSLSYEAKEAFLAALVSEGRAEWVDKSHKKCLILWLRIQDWANYIVDFVKENGLEVTTIEDIRSGIETHGTEMSSYVVYKDEVSGVYDDWEECRRQVHHFSGNNYKGYTTRAEAEARYARYLAGERRERRRNQMKISFIAMMLYVMVV</sequence>
<dbReference type="InterPro" id="IPR011320">
    <property type="entry name" value="RNase_H1_N"/>
</dbReference>
<dbReference type="Pfam" id="PF05871">
    <property type="entry name" value="ESCRT-II"/>
    <property type="match status" value="1"/>
</dbReference>
<dbReference type="InterPro" id="IPR037056">
    <property type="entry name" value="RNase_H1_N_sf"/>
</dbReference>
<dbReference type="SUPFAM" id="SSF55658">
    <property type="entry name" value="L9 N-domain-like"/>
    <property type="match status" value="1"/>
</dbReference>
<dbReference type="PANTHER" id="PTHR13149:SF0">
    <property type="entry name" value="VACUOLAR PROTEIN-SORTING-ASSOCIATED PROTEIN 25"/>
    <property type="match status" value="1"/>
</dbReference>
<dbReference type="GO" id="GO:0015031">
    <property type="term" value="P:protein transport"/>
    <property type="evidence" value="ECO:0007669"/>
    <property type="project" value="UniProtKB-KW"/>
</dbReference>
<dbReference type="InterPro" id="IPR036388">
    <property type="entry name" value="WH-like_DNA-bd_sf"/>
</dbReference>
<dbReference type="InterPro" id="IPR036390">
    <property type="entry name" value="WH_DNA-bd_sf"/>
</dbReference>
<evidence type="ECO:0000256" key="2">
    <source>
        <dbReference type="ARBA" id="ARBA00022448"/>
    </source>
</evidence>
<dbReference type="Gene3D" id="1.10.10.10">
    <property type="entry name" value="Winged helix-like DNA-binding domain superfamily/Winged helix DNA-binding domain"/>
    <property type="match status" value="1"/>
</dbReference>
<keyword evidence="2" id="KW-0813">Transport</keyword>
<dbReference type="InterPro" id="IPR014041">
    <property type="entry name" value="ESCRT-II_cplx_Vps25-sub_N"/>
</dbReference>